<dbReference type="InParanoid" id="A0A423XGS0"/>
<dbReference type="GO" id="GO:0046872">
    <property type="term" value="F:metal ion binding"/>
    <property type="evidence" value="ECO:0007669"/>
    <property type="project" value="UniProtKB-KW"/>
</dbReference>
<dbReference type="Proteomes" id="UP000285146">
    <property type="component" value="Unassembled WGS sequence"/>
</dbReference>
<dbReference type="GO" id="GO:0010333">
    <property type="term" value="F:terpene synthase activity"/>
    <property type="evidence" value="ECO:0007669"/>
    <property type="project" value="InterPro"/>
</dbReference>
<proteinExistence type="inferred from homology"/>
<evidence type="ECO:0000256" key="3">
    <source>
        <dbReference type="ARBA" id="ARBA00022842"/>
    </source>
</evidence>
<keyword evidence="6" id="KW-1185">Reference proteome</keyword>
<protein>
    <recommendedName>
        <fullName evidence="4">Terpene synthase</fullName>
        <ecNumber evidence="4">4.2.3.-</ecNumber>
    </recommendedName>
</protein>
<dbReference type="SUPFAM" id="SSF48576">
    <property type="entry name" value="Terpenoid synthases"/>
    <property type="match status" value="1"/>
</dbReference>
<dbReference type="STRING" id="1230097.A0A423XGS0"/>
<accession>A0A423XGS0</accession>
<dbReference type="OrthoDB" id="3004402at2759"/>
<comment type="cofactor">
    <cofactor evidence="1 4">
        <name>Mg(2+)</name>
        <dbReference type="ChEBI" id="CHEBI:18420"/>
    </cofactor>
</comment>
<comment type="caution">
    <text evidence="5">The sequence shown here is derived from an EMBL/GenBank/DDBJ whole genome shotgun (WGS) entry which is preliminary data.</text>
</comment>
<dbReference type="AlphaFoldDB" id="A0A423XGS0"/>
<dbReference type="GO" id="GO:0008299">
    <property type="term" value="P:isoprenoid biosynthetic process"/>
    <property type="evidence" value="ECO:0007669"/>
    <property type="project" value="UniProtKB-ARBA"/>
</dbReference>
<dbReference type="EMBL" id="LKEB01000009">
    <property type="protein sequence ID" value="ROW15370.1"/>
    <property type="molecule type" value="Genomic_DNA"/>
</dbReference>
<dbReference type="EC" id="4.2.3.-" evidence="4"/>
<name>A0A423XGS0_9PEZI</name>
<evidence type="ECO:0000256" key="2">
    <source>
        <dbReference type="ARBA" id="ARBA00006333"/>
    </source>
</evidence>
<evidence type="ECO:0000313" key="5">
    <source>
        <dbReference type="EMBL" id="ROW15370.1"/>
    </source>
</evidence>
<comment type="similarity">
    <text evidence="2 4">Belongs to the terpene synthase family.</text>
</comment>
<evidence type="ECO:0000256" key="1">
    <source>
        <dbReference type="ARBA" id="ARBA00001946"/>
    </source>
</evidence>
<keyword evidence="4" id="KW-0479">Metal-binding</keyword>
<keyword evidence="3 4" id="KW-0460">Magnesium</keyword>
<organism evidence="5 6">
    <name type="scientific">Cytospora leucostoma</name>
    <dbReference type="NCBI Taxonomy" id="1230097"/>
    <lineage>
        <taxon>Eukaryota</taxon>
        <taxon>Fungi</taxon>
        <taxon>Dikarya</taxon>
        <taxon>Ascomycota</taxon>
        <taxon>Pezizomycotina</taxon>
        <taxon>Sordariomycetes</taxon>
        <taxon>Sordariomycetidae</taxon>
        <taxon>Diaporthales</taxon>
        <taxon>Cytosporaceae</taxon>
        <taxon>Cytospora</taxon>
    </lineage>
</organism>
<dbReference type="InterPro" id="IPR034686">
    <property type="entry name" value="Terpene_cyclase-like_2"/>
</dbReference>
<evidence type="ECO:0000313" key="6">
    <source>
        <dbReference type="Proteomes" id="UP000285146"/>
    </source>
</evidence>
<sequence>MGSTTPKRELNGSLLEPSVFTPLCHPLVESITKEVDGYFLEHWNFETERSRKKFIGAGFSRVTCLYFPKALDDRIHFACRLLTVLFLIDDALDHMSLADGSAYNEKLIPIARGHVLPDRSVPVEYIMYDLWESMRAHDKELADEILEPTFVFMRAQTDKARLKPMNMGDYFDYREKDVGKALLSALMRFSMGLHVPPSELDLARPVEMNCSKHISIVNDICSYEKEVRTAQESDQEGGVLCSSVPIMAELADVETEAAKRVLWRMCREWEARHVELAQQIQSQVASVTLGAYIEGLEYQMSGNELWSHTTERYTLVDA</sequence>
<dbReference type="Pfam" id="PF19086">
    <property type="entry name" value="Terpene_syn_C_2"/>
    <property type="match status" value="1"/>
</dbReference>
<reference evidence="5 6" key="1">
    <citation type="submission" date="2015-09" db="EMBL/GenBank/DDBJ databases">
        <title>Host preference determinants of Valsa canker pathogens revealed by comparative genomics.</title>
        <authorList>
            <person name="Yin Z."/>
            <person name="Huang L."/>
        </authorList>
    </citation>
    <scope>NUCLEOTIDE SEQUENCE [LARGE SCALE GENOMIC DNA]</scope>
    <source>
        <strain evidence="5 6">SXYLt</strain>
    </source>
</reference>
<evidence type="ECO:0000256" key="4">
    <source>
        <dbReference type="RuleBase" id="RU366034"/>
    </source>
</evidence>
<gene>
    <name evidence="5" type="ORF">VPNG_02267</name>
</gene>
<dbReference type="PANTHER" id="PTHR35201:SF4">
    <property type="entry name" value="BETA-PINACENE SYNTHASE-RELATED"/>
    <property type="match status" value="1"/>
</dbReference>
<dbReference type="Gene3D" id="1.10.600.10">
    <property type="entry name" value="Farnesyl Diphosphate Synthase"/>
    <property type="match status" value="1"/>
</dbReference>
<keyword evidence="4" id="KW-0456">Lyase</keyword>
<dbReference type="PANTHER" id="PTHR35201">
    <property type="entry name" value="TERPENE SYNTHASE"/>
    <property type="match status" value="1"/>
</dbReference>
<dbReference type="InterPro" id="IPR008949">
    <property type="entry name" value="Isoprenoid_synthase_dom_sf"/>
</dbReference>